<dbReference type="Gene3D" id="1.20.1250.20">
    <property type="entry name" value="MFS general substrate transporter like domains"/>
    <property type="match status" value="2"/>
</dbReference>
<feature type="transmembrane region" description="Helical" evidence="6">
    <location>
        <begin position="283"/>
        <end position="306"/>
    </location>
</feature>
<feature type="transmembrane region" description="Helical" evidence="6">
    <location>
        <begin position="20"/>
        <end position="45"/>
    </location>
</feature>
<dbReference type="InterPro" id="IPR024671">
    <property type="entry name" value="Atg22-like"/>
</dbReference>
<evidence type="ECO:0000256" key="6">
    <source>
        <dbReference type="SAM" id="Phobius"/>
    </source>
</evidence>
<dbReference type="GO" id="GO:0012505">
    <property type="term" value="C:endomembrane system"/>
    <property type="evidence" value="ECO:0007669"/>
    <property type="project" value="UniProtKB-SubCell"/>
</dbReference>
<dbReference type="EMBL" id="DRLI01000283">
    <property type="protein sequence ID" value="HHM02824.1"/>
    <property type="molecule type" value="Genomic_DNA"/>
</dbReference>
<evidence type="ECO:0000256" key="1">
    <source>
        <dbReference type="ARBA" id="ARBA00004127"/>
    </source>
</evidence>
<keyword evidence="4 6" id="KW-1133">Transmembrane helix</keyword>
<dbReference type="InterPro" id="IPR036259">
    <property type="entry name" value="MFS_trans_sf"/>
</dbReference>
<name>A0A7V5VFB2_CALAY</name>
<dbReference type="PANTHER" id="PTHR23519:SF1">
    <property type="entry name" value="AUTOPHAGY-RELATED PROTEIN 22"/>
    <property type="match status" value="1"/>
</dbReference>
<feature type="non-terminal residue" evidence="7">
    <location>
        <position position="337"/>
    </location>
</feature>
<feature type="transmembrane region" description="Helical" evidence="6">
    <location>
        <begin position="123"/>
        <end position="144"/>
    </location>
</feature>
<feature type="transmembrane region" description="Helical" evidence="6">
    <location>
        <begin position="318"/>
        <end position="336"/>
    </location>
</feature>
<dbReference type="InterPro" id="IPR050495">
    <property type="entry name" value="ATG22/LtaA_families"/>
</dbReference>
<comment type="caution">
    <text evidence="7">The sequence shown here is derived from an EMBL/GenBank/DDBJ whole genome shotgun (WGS) entry which is preliminary data.</text>
</comment>
<dbReference type="Proteomes" id="UP000885771">
    <property type="component" value="Unassembled WGS sequence"/>
</dbReference>
<comment type="subcellular location">
    <subcellularLocation>
        <location evidence="1">Endomembrane system</location>
        <topology evidence="1">Multi-pass membrane protein</topology>
    </subcellularLocation>
</comment>
<accession>A0A7V5VFB2</accession>
<proteinExistence type="predicted"/>
<dbReference type="PANTHER" id="PTHR23519">
    <property type="entry name" value="AUTOPHAGY-RELATED PROTEIN 22"/>
    <property type="match status" value="1"/>
</dbReference>
<feature type="transmembrane region" description="Helical" evidence="6">
    <location>
        <begin position="67"/>
        <end position="87"/>
    </location>
</feature>
<reference evidence="7" key="1">
    <citation type="journal article" date="2020" name="mSystems">
        <title>Genome- and Community-Level Interaction Insights into Carbon Utilization and Element Cycling Functions of Hydrothermarchaeota in Hydrothermal Sediment.</title>
        <authorList>
            <person name="Zhou Z."/>
            <person name="Liu Y."/>
            <person name="Xu W."/>
            <person name="Pan J."/>
            <person name="Luo Z.H."/>
            <person name="Li M."/>
        </authorList>
    </citation>
    <scope>NUCLEOTIDE SEQUENCE [LARGE SCALE GENOMIC DNA]</scope>
    <source>
        <strain evidence="7">HyVt-460</strain>
    </source>
</reference>
<evidence type="ECO:0000256" key="5">
    <source>
        <dbReference type="ARBA" id="ARBA00023136"/>
    </source>
</evidence>
<feature type="transmembrane region" description="Helical" evidence="6">
    <location>
        <begin position="198"/>
        <end position="217"/>
    </location>
</feature>
<keyword evidence="3 6" id="KW-0812">Transmembrane</keyword>
<evidence type="ECO:0000313" key="7">
    <source>
        <dbReference type="EMBL" id="HHM02824.1"/>
    </source>
</evidence>
<organism evidence="7">
    <name type="scientific">Caldithrix abyssi</name>
    <dbReference type="NCBI Taxonomy" id="187145"/>
    <lineage>
        <taxon>Bacteria</taxon>
        <taxon>Pseudomonadati</taxon>
        <taxon>Calditrichota</taxon>
        <taxon>Calditrichia</taxon>
        <taxon>Calditrichales</taxon>
        <taxon>Calditrichaceae</taxon>
        <taxon>Caldithrix</taxon>
    </lineage>
</organism>
<feature type="transmembrane region" description="Helical" evidence="6">
    <location>
        <begin position="99"/>
        <end position="117"/>
    </location>
</feature>
<gene>
    <name evidence="7" type="ORF">ENJ15_07395</name>
</gene>
<evidence type="ECO:0000256" key="3">
    <source>
        <dbReference type="ARBA" id="ARBA00022692"/>
    </source>
</evidence>
<dbReference type="AlphaFoldDB" id="A0A7V5VFB2"/>
<evidence type="ECO:0000256" key="2">
    <source>
        <dbReference type="ARBA" id="ARBA00022448"/>
    </source>
</evidence>
<evidence type="ECO:0000256" key="4">
    <source>
        <dbReference type="ARBA" id="ARBA00022989"/>
    </source>
</evidence>
<feature type="transmembrane region" description="Helical" evidence="6">
    <location>
        <begin position="165"/>
        <end position="186"/>
    </location>
</feature>
<dbReference type="SUPFAM" id="SSF103473">
    <property type="entry name" value="MFS general substrate transporter"/>
    <property type="match status" value="1"/>
</dbReference>
<dbReference type="Pfam" id="PF11700">
    <property type="entry name" value="ATG22"/>
    <property type="match status" value="1"/>
</dbReference>
<protein>
    <submittedName>
        <fullName evidence="7">MFS transporter</fullName>
    </submittedName>
</protein>
<keyword evidence="2" id="KW-0813">Transport</keyword>
<keyword evidence="5 6" id="KW-0472">Membrane</keyword>
<sequence>MRHTSPAAGVPLKENKKEVFAWVLYDFANTSFSVIMVTVVFAVYFRDYIVGDLTMDIPWLSENPGDLLWSIAGSLSMFLVALTSPVLGAVADYSNRKKWFVFFYSLLCIGSTVLLYFPEKGMVVTAMTLFVLANFGFEGSLVFYNAFLPKIARPENIGRVSGSGFAFGYVGAIISLLIALFYANLAKASGDITLMAPSFIWAALFFLVFSLPFYFWVDEPPLVVERRNQNYIRIGVLRTVETLKKLRRFPQLLRFLGAYFVYIDGVNTVMFFGALFATQTLGFTMVEVIIFFAITQFAAIIGAYGLGRLSDRIGAKPTVNITLLMWVFVTIGAYFSY</sequence>
<feature type="transmembrane region" description="Helical" evidence="6">
    <location>
        <begin position="252"/>
        <end position="277"/>
    </location>
</feature>